<keyword evidence="1" id="KW-0732">Signal</keyword>
<dbReference type="PANTHER" id="PTHR47637:SF1">
    <property type="entry name" value="CHAPERONE SURA"/>
    <property type="match status" value="1"/>
</dbReference>
<dbReference type="RefSeq" id="WP_336605203.1">
    <property type="nucleotide sequence ID" value="NZ_JALBUF010000028.1"/>
</dbReference>
<protein>
    <submittedName>
        <fullName evidence="4">Chaperone SurA</fullName>
        <ecNumber evidence="4">5.2.1.8</ecNumber>
    </submittedName>
</protein>
<dbReference type="GO" id="GO:0003755">
    <property type="term" value="F:peptidyl-prolyl cis-trans isomerase activity"/>
    <property type="evidence" value="ECO:0007669"/>
    <property type="project" value="UniProtKB-KW"/>
</dbReference>
<keyword evidence="5" id="KW-1185">Reference proteome</keyword>
<dbReference type="PANTHER" id="PTHR47637">
    <property type="entry name" value="CHAPERONE SURA"/>
    <property type="match status" value="1"/>
</dbReference>
<dbReference type="Pfam" id="PF09312">
    <property type="entry name" value="SurA_N"/>
    <property type="match status" value="1"/>
</dbReference>
<feature type="domain" description="SurA N-terminal" evidence="3">
    <location>
        <begin position="1"/>
        <end position="69"/>
    </location>
</feature>
<dbReference type="Proteomes" id="UP001139263">
    <property type="component" value="Unassembled WGS sequence"/>
</dbReference>
<organism evidence="4 5">
    <name type="scientific">Sulfoacidibacillus ferrooxidans</name>
    <dbReference type="NCBI Taxonomy" id="2005001"/>
    <lineage>
        <taxon>Bacteria</taxon>
        <taxon>Bacillati</taxon>
        <taxon>Bacillota</taxon>
        <taxon>Bacilli</taxon>
        <taxon>Bacillales</taxon>
        <taxon>Alicyclobacillaceae</taxon>
        <taxon>Sulfoacidibacillus</taxon>
    </lineage>
</organism>
<accession>A0A9X1VBJ7</accession>
<evidence type="ECO:0000313" key="5">
    <source>
        <dbReference type="Proteomes" id="UP001139263"/>
    </source>
</evidence>
<sequence>MLEMLITQNLVELGSKKYHITASSQEINNALQNFEEQNGITTSSELQQALSENGMTLSELQNNLRIKVLEGKLAERNVSVTSAEIQTYYNQNKSKFESIIREIDSTQRSTIGDC</sequence>
<gene>
    <name evidence="4" type="primary">surA</name>
    <name evidence="4" type="ORF">MM817_03126</name>
</gene>
<evidence type="ECO:0000259" key="3">
    <source>
        <dbReference type="Pfam" id="PF09312"/>
    </source>
</evidence>
<reference evidence="4" key="1">
    <citation type="submission" date="2022-03" db="EMBL/GenBank/DDBJ databases">
        <title>Draft Genome Sequence of Firmicute Strain S0AB, a Heterotrophic Iron/Sulfur-Oxidizing Extreme Acidophile.</title>
        <authorList>
            <person name="Vergara E."/>
            <person name="Pakostova E."/>
            <person name="Johnson D.B."/>
            <person name="Holmes D.S."/>
        </authorList>
    </citation>
    <scope>NUCLEOTIDE SEQUENCE</scope>
    <source>
        <strain evidence="4">S0AB</strain>
    </source>
</reference>
<evidence type="ECO:0000256" key="1">
    <source>
        <dbReference type="ARBA" id="ARBA00022729"/>
    </source>
</evidence>
<keyword evidence="2" id="KW-0697">Rotamase</keyword>
<comment type="caution">
    <text evidence="4">The sequence shown here is derived from an EMBL/GenBank/DDBJ whole genome shotgun (WGS) entry which is preliminary data.</text>
</comment>
<evidence type="ECO:0000256" key="2">
    <source>
        <dbReference type="ARBA" id="ARBA00023110"/>
    </source>
</evidence>
<dbReference type="AlphaFoldDB" id="A0A9X1VBJ7"/>
<dbReference type="InterPro" id="IPR015391">
    <property type="entry name" value="SurA_N"/>
</dbReference>
<dbReference type="SUPFAM" id="SSF109998">
    <property type="entry name" value="Triger factor/SurA peptide-binding domain-like"/>
    <property type="match status" value="1"/>
</dbReference>
<dbReference type="InterPro" id="IPR027304">
    <property type="entry name" value="Trigger_fact/SurA_dom_sf"/>
</dbReference>
<dbReference type="EMBL" id="JALBUF010000028">
    <property type="protein sequence ID" value="MCI0184829.1"/>
    <property type="molecule type" value="Genomic_DNA"/>
</dbReference>
<dbReference type="InterPro" id="IPR050280">
    <property type="entry name" value="OMP_Chaperone_SurA"/>
</dbReference>
<evidence type="ECO:0000313" key="4">
    <source>
        <dbReference type="EMBL" id="MCI0184829.1"/>
    </source>
</evidence>
<dbReference type="Gene3D" id="1.10.4030.10">
    <property type="entry name" value="Porin chaperone SurA, peptide-binding domain"/>
    <property type="match status" value="1"/>
</dbReference>
<proteinExistence type="predicted"/>
<keyword evidence="4" id="KW-0413">Isomerase</keyword>
<dbReference type="EC" id="5.2.1.8" evidence="4"/>
<name>A0A9X1VBJ7_9BACL</name>